<name>A0ABX9EJ56_9PSEU</name>
<comment type="caution">
    <text evidence="1">The sequence shown here is derived from an EMBL/GenBank/DDBJ whole genome shotgun (WGS) entry which is preliminary data.</text>
</comment>
<proteinExistence type="predicted"/>
<organism evidence="1 2">
    <name type="scientific">Lentzea atacamensis</name>
    <dbReference type="NCBI Taxonomy" id="531938"/>
    <lineage>
        <taxon>Bacteria</taxon>
        <taxon>Bacillati</taxon>
        <taxon>Actinomycetota</taxon>
        <taxon>Actinomycetes</taxon>
        <taxon>Pseudonocardiales</taxon>
        <taxon>Pseudonocardiaceae</taxon>
        <taxon>Lentzea</taxon>
    </lineage>
</organism>
<sequence length="114" mass="11963">MSVFAADPGGAATDMTDDTLRQSKIVSPGLRLLWPLVRRKFEHSTSGPASDAARSSIVAATDETLTGRTGVVIGAQTKPVAPIRAAEDPEAIQAVRRLTEQHVPPAHVPDGVSN</sequence>
<gene>
    <name evidence="1" type="ORF">C8D87_101208</name>
</gene>
<keyword evidence="2" id="KW-1185">Reference proteome</keyword>
<reference evidence="1 2" key="1">
    <citation type="submission" date="2018-06" db="EMBL/GenBank/DDBJ databases">
        <title>Genomic Encyclopedia of Type Strains, Phase IV (KMG-IV): sequencing the most valuable type-strain genomes for metagenomic binning, comparative biology and taxonomic classification.</title>
        <authorList>
            <person name="Goeker M."/>
        </authorList>
    </citation>
    <scope>NUCLEOTIDE SEQUENCE [LARGE SCALE GENOMIC DNA]</scope>
    <source>
        <strain evidence="1 2">DSM 45479</strain>
    </source>
</reference>
<accession>A0ABX9EJ56</accession>
<dbReference type="RefSeq" id="WP_215732127.1">
    <property type="nucleotide sequence ID" value="NZ_QLTT01000001.1"/>
</dbReference>
<dbReference type="EMBL" id="QLTT01000001">
    <property type="protein sequence ID" value="RAS69908.1"/>
    <property type="molecule type" value="Genomic_DNA"/>
</dbReference>
<dbReference type="Proteomes" id="UP000248714">
    <property type="component" value="Unassembled WGS sequence"/>
</dbReference>
<protein>
    <submittedName>
        <fullName evidence="1">Uncharacterized protein</fullName>
    </submittedName>
</protein>
<evidence type="ECO:0000313" key="1">
    <source>
        <dbReference type="EMBL" id="RAS69908.1"/>
    </source>
</evidence>
<evidence type="ECO:0000313" key="2">
    <source>
        <dbReference type="Proteomes" id="UP000248714"/>
    </source>
</evidence>